<dbReference type="PANTHER" id="PTHR30480:SF16">
    <property type="entry name" value="GLYCOSIDE HYDROLASE FAMILY 3 DOMAIN PROTEIN"/>
    <property type="match status" value="1"/>
</dbReference>
<feature type="compositionally biased region" description="Low complexity" evidence="4">
    <location>
        <begin position="12"/>
        <end position="35"/>
    </location>
</feature>
<proteinExistence type="inferred from homology"/>
<dbReference type="InterPro" id="IPR019800">
    <property type="entry name" value="Glyco_hydro_3_AS"/>
</dbReference>
<keyword evidence="3" id="KW-0326">Glycosidase</keyword>
<dbReference type="GO" id="GO:0005975">
    <property type="term" value="P:carbohydrate metabolic process"/>
    <property type="evidence" value="ECO:0007669"/>
    <property type="project" value="InterPro"/>
</dbReference>
<evidence type="ECO:0000256" key="3">
    <source>
        <dbReference type="ARBA" id="ARBA00023295"/>
    </source>
</evidence>
<dbReference type="PANTHER" id="PTHR30480">
    <property type="entry name" value="BETA-HEXOSAMINIDASE-RELATED"/>
    <property type="match status" value="1"/>
</dbReference>
<dbReference type="InterPro" id="IPR036962">
    <property type="entry name" value="Glyco_hydro_3_N_sf"/>
</dbReference>
<dbReference type="EMBL" id="FUZP01000001">
    <property type="protein sequence ID" value="SKC42550.1"/>
    <property type="molecule type" value="Genomic_DNA"/>
</dbReference>
<gene>
    <name evidence="6" type="ORF">SAMN06309945_0842</name>
</gene>
<dbReference type="GO" id="GO:0009254">
    <property type="term" value="P:peptidoglycan turnover"/>
    <property type="evidence" value="ECO:0007669"/>
    <property type="project" value="TreeGrafter"/>
</dbReference>
<evidence type="ECO:0000256" key="2">
    <source>
        <dbReference type="ARBA" id="ARBA00022801"/>
    </source>
</evidence>
<dbReference type="Proteomes" id="UP000190857">
    <property type="component" value="Unassembled WGS sequence"/>
</dbReference>
<dbReference type="GO" id="GO:0004553">
    <property type="term" value="F:hydrolase activity, hydrolyzing O-glycosyl compounds"/>
    <property type="evidence" value="ECO:0007669"/>
    <property type="project" value="InterPro"/>
</dbReference>
<reference evidence="6 7" key="1">
    <citation type="submission" date="2017-02" db="EMBL/GenBank/DDBJ databases">
        <authorList>
            <person name="Peterson S.W."/>
        </authorList>
    </citation>
    <scope>NUCLEOTIDE SEQUENCE [LARGE SCALE GENOMIC DNA]</scope>
    <source>
        <strain evidence="6 7">VKM Ac-2059</strain>
    </source>
</reference>
<dbReference type="Gene3D" id="3.20.20.300">
    <property type="entry name" value="Glycoside hydrolase, family 3, N-terminal domain"/>
    <property type="match status" value="1"/>
</dbReference>
<dbReference type="STRING" id="123320.SAMN06309945_0842"/>
<sequence length="568" mass="58119">MSGVVTSGIGVASSPSASSPSASSPSPSSPSPSAAELSRQILSTLMPGFVGTTAPAWVEARLEQGLGAVCLFGPNVASRAQLAELTASLARANPQVVIAIDEEGGDVTRVHHLEGSPYPGNAILGRLDDLDYTFAVAHRVGEELAETGCTLTFAPDVDVNSNPLNPVIGVRSFGADEALVARHSVAWTRGVQAAGIAACAKHFPGHGDTSSDSHLALPVIDVDAATLRSRELEPFRAAVEAGTLTVMTSHILVPAIDEANPATFSAPILEGILRAELGFTGVIVSDALDMVGASGEIGIPEAAVRALGAGCDLLCIGTDNSDAEIGEILEHVLRAVEEGRLSAERVAEASTRVAWLAERTAEARVSAAEASDSAGSGGGRSDAAESTVSSPEIARDSSRAELGTSGERARVRSVFDVNDRADGVLARTRRGEPFTVVTVESVANIAVGASPWGPFAAANVAIDGTAGSEGAQRLQRFSVAPSATIPEQGSFDTSAIGAGPVLVVGKDIHRRAAAVAAIDALRAERGEDVVVIDMGWPDPTLSYADVATWGASRLAGEALLDLIVGEQT</sequence>
<feature type="region of interest" description="Disordered" evidence="4">
    <location>
        <begin position="1"/>
        <end position="36"/>
    </location>
</feature>
<evidence type="ECO:0000313" key="6">
    <source>
        <dbReference type="EMBL" id="SKC42550.1"/>
    </source>
</evidence>
<dbReference type="PROSITE" id="PS00775">
    <property type="entry name" value="GLYCOSYL_HYDROL_F3"/>
    <property type="match status" value="1"/>
</dbReference>
<comment type="similarity">
    <text evidence="1">Belongs to the glycosyl hydrolase 3 family.</text>
</comment>
<keyword evidence="2" id="KW-0378">Hydrolase</keyword>
<dbReference type="RefSeq" id="WP_079727003.1">
    <property type="nucleotide sequence ID" value="NZ_FUZP01000001.1"/>
</dbReference>
<feature type="domain" description="Glycoside hydrolase family 3 N-terminal" evidence="5">
    <location>
        <begin position="63"/>
        <end position="354"/>
    </location>
</feature>
<accession>A0A1T5ITQ2</accession>
<evidence type="ECO:0000256" key="4">
    <source>
        <dbReference type="SAM" id="MobiDB-lite"/>
    </source>
</evidence>
<dbReference type="OrthoDB" id="9805821at2"/>
<dbReference type="AlphaFoldDB" id="A0A1T5ITQ2"/>
<keyword evidence="7" id="KW-1185">Reference proteome</keyword>
<dbReference type="InterPro" id="IPR050226">
    <property type="entry name" value="NagZ_Beta-hexosaminidase"/>
</dbReference>
<name>A0A1T5ITQ2_9MICO</name>
<organism evidence="6 7">
    <name type="scientific">Okibacterium fritillariae</name>
    <dbReference type="NCBI Taxonomy" id="123320"/>
    <lineage>
        <taxon>Bacteria</taxon>
        <taxon>Bacillati</taxon>
        <taxon>Actinomycetota</taxon>
        <taxon>Actinomycetes</taxon>
        <taxon>Micrococcales</taxon>
        <taxon>Microbacteriaceae</taxon>
        <taxon>Okibacterium</taxon>
    </lineage>
</organism>
<dbReference type="InterPro" id="IPR001764">
    <property type="entry name" value="Glyco_hydro_3_N"/>
</dbReference>
<dbReference type="Pfam" id="PF00933">
    <property type="entry name" value="Glyco_hydro_3"/>
    <property type="match status" value="1"/>
</dbReference>
<evidence type="ECO:0000259" key="5">
    <source>
        <dbReference type="Pfam" id="PF00933"/>
    </source>
</evidence>
<feature type="region of interest" description="Disordered" evidence="4">
    <location>
        <begin position="367"/>
        <end position="405"/>
    </location>
</feature>
<dbReference type="InterPro" id="IPR017853">
    <property type="entry name" value="GH"/>
</dbReference>
<protein>
    <submittedName>
        <fullName evidence="6">Beta-N-acetylhexosaminidase</fullName>
    </submittedName>
</protein>
<evidence type="ECO:0000313" key="7">
    <source>
        <dbReference type="Proteomes" id="UP000190857"/>
    </source>
</evidence>
<evidence type="ECO:0000256" key="1">
    <source>
        <dbReference type="ARBA" id="ARBA00005336"/>
    </source>
</evidence>
<dbReference type="SUPFAM" id="SSF51445">
    <property type="entry name" value="(Trans)glycosidases"/>
    <property type="match status" value="1"/>
</dbReference>